<feature type="non-terminal residue" evidence="2">
    <location>
        <position position="132"/>
    </location>
</feature>
<evidence type="ECO:0000256" key="1">
    <source>
        <dbReference type="SAM" id="MobiDB-lite"/>
    </source>
</evidence>
<feature type="region of interest" description="Disordered" evidence="1">
    <location>
        <begin position="1"/>
        <end position="26"/>
    </location>
</feature>
<dbReference type="Proteomes" id="UP000749559">
    <property type="component" value="Unassembled WGS sequence"/>
</dbReference>
<reference evidence="2" key="1">
    <citation type="submission" date="2022-03" db="EMBL/GenBank/DDBJ databases">
        <authorList>
            <person name="Martin C."/>
        </authorList>
    </citation>
    <scope>NUCLEOTIDE SEQUENCE</scope>
</reference>
<feature type="compositionally biased region" description="Polar residues" evidence="1">
    <location>
        <begin position="1"/>
        <end position="15"/>
    </location>
</feature>
<dbReference type="EMBL" id="CAIIXF020000002">
    <property type="protein sequence ID" value="CAH1778401.1"/>
    <property type="molecule type" value="Genomic_DNA"/>
</dbReference>
<evidence type="ECO:0000313" key="3">
    <source>
        <dbReference type="Proteomes" id="UP000749559"/>
    </source>
</evidence>
<accession>A0A8J1TK16</accession>
<name>A0A8J1TK16_OWEFU</name>
<organism evidence="2 3">
    <name type="scientific">Owenia fusiformis</name>
    <name type="common">Polychaete worm</name>
    <dbReference type="NCBI Taxonomy" id="6347"/>
    <lineage>
        <taxon>Eukaryota</taxon>
        <taxon>Metazoa</taxon>
        <taxon>Spiralia</taxon>
        <taxon>Lophotrochozoa</taxon>
        <taxon>Annelida</taxon>
        <taxon>Polychaeta</taxon>
        <taxon>Sedentaria</taxon>
        <taxon>Canalipalpata</taxon>
        <taxon>Sabellida</taxon>
        <taxon>Oweniida</taxon>
        <taxon>Oweniidae</taxon>
        <taxon>Owenia</taxon>
    </lineage>
</organism>
<gene>
    <name evidence="2" type="ORF">OFUS_LOCUS5327</name>
</gene>
<comment type="caution">
    <text evidence="2">The sequence shown here is derived from an EMBL/GenBank/DDBJ whole genome shotgun (WGS) entry which is preliminary data.</text>
</comment>
<dbReference type="AlphaFoldDB" id="A0A8J1TK16"/>
<proteinExistence type="predicted"/>
<keyword evidence="3" id="KW-1185">Reference proteome</keyword>
<dbReference type="EMBL" id="CAIIXF020000002">
    <property type="protein sequence ID" value="CAH1778400.1"/>
    <property type="molecule type" value="Genomic_DNA"/>
</dbReference>
<sequence>MSDSITSDSSIQEDIPDNHQSARSENYLSSYYQESFESASTLSISSRFNSQQSDSSYSQGDFETGDETSLSIEDDFIQMKLKLLKKKAKTDDYHGIVSDMKNNGLQRAACENMSDIPEARDFIETKLTSLKQ</sequence>
<feature type="region of interest" description="Disordered" evidence="1">
    <location>
        <begin position="43"/>
        <end position="69"/>
    </location>
</feature>
<evidence type="ECO:0000313" key="2">
    <source>
        <dbReference type="EMBL" id="CAH1778400.1"/>
    </source>
</evidence>
<protein>
    <submittedName>
        <fullName evidence="2">Uncharacterized protein</fullName>
    </submittedName>
</protein>
<feature type="compositionally biased region" description="Low complexity" evidence="1">
    <location>
        <begin position="43"/>
        <end position="59"/>
    </location>
</feature>